<dbReference type="RefSeq" id="XP_060318048.1">
    <property type="nucleotide sequence ID" value="XM_060451783.1"/>
</dbReference>
<reference evidence="1 2" key="1">
    <citation type="submission" date="2016-10" db="EMBL/GenBank/DDBJ databases">
        <title>The genome sequence of Colletotrichum fioriniae PJ7.</title>
        <authorList>
            <person name="Baroncelli R."/>
        </authorList>
    </citation>
    <scope>NUCLEOTIDE SEQUENCE [LARGE SCALE GENOMIC DNA]</scope>
    <source>
        <strain evidence="1 2">IMI 309622</strain>
    </source>
</reference>
<dbReference type="AlphaFoldDB" id="A0AAJ0E494"/>
<keyword evidence="2" id="KW-1185">Reference proteome</keyword>
<organism evidence="1 2">
    <name type="scientific">Colletotrichum costaricense</name>
    <dbReference type="NCBI Taxonomy" id="1209916"/>
    <lineage>
        <taxon>Eukaryota</taxon>
        <taxon>Fungi</taxon>
        <taxon>Dikarya</taxon>
        <taxon>Ascomycota</taxon>
        <taxon>Pezizomycotina</taxon>
        <taxon>Sordariomycetes</taxon>
        <taxon>Hypocreomycetidae</taxon>
        <taxon>Glomerellales</taxon>
        <taxon>Glomerellaceae</taxon>
        <taxon>Colletotrichum</taxon>
        <taxon>Colletotrichum acutatum species complex</taxon>
    </lineage>
</organism>
<evidence type="ECO:0000313" key="1">
    <source>
        <dbReference type="EMBL" id="KAK1534845.1"/>
    </source>
</evidence>
<dbReference type="EMBL" id="MOOE01000003">
    <property type="protein sequence ID" value="KAK1534845.1"/>
    <property type="molecule type" value="Genomic_DNA"/>
</dbReference>
<evidence type="ECO:0000313" key="2">
    <source>
        <dbReference type="Proteomes" id="UP001240678"/>
    </source>
</evidence>
<name>A0AAJ0E494_9PEZI</name>
<dbReference type="GeneID" id="85335330"/>
<gene>
    <name evidence="1" type="ORF">CCOS01_03597</name>
</gene>
<protein>
    <submittedName>
        <fullName evidence="1">Uncharacterized protein</fullName>
    </submittedName>
</protein>
<accession>A0AAJ0E494</accession>
<sequence>MGGPGDVASGAVLQYYFANSFCDFKTGQVMPSFCYESIDVQVLYGYSIRRLIFRHGNLFYVRIIYDNYIAHTSQFITAPIPLSSLSGYVPSASYKSLGNQGTRGERFDRFFMNLSTPDDLYGCLFRQPGACAEIGKVIWCDGGFWTYDNSKGRPGIILGYDSHTRIYIISPTSTKSQGRTDTHLFLAGSPDTQDRADLHFVDGSNNRTYMPKDCYFNYRDTWAVPHDCVRPLDKGTIRVDKNSRIFDTQNKFAEA</sequence>
<proteinExistence type="predicted"/>
<comment type="caution">
    <text evidence="1">The sequence shown here is derived from an EMBL/GenBank/DDBJ whole genome shotgun (WGS) entry which is preliminary data.</text>
</comment>
<dbReference type="Proteomes" id="UP001240678">
    <property type="component" value="Unassembled WGS sequence"/>
</dbReference>